<dbReference type="PANTHER" id="PTHR43639:SF1">
    <property type="entry name" value="SHORT-CHAIN DEHYDROGENASE_REDUCTASE FAMILY PROTEIN"/>
    <property type="match status" value="1"/>
</dbReference>
<dbReference type="Proteomes" id="UP001595798">
    <property type="component" value="Unassembled WGS sequence"/>
</dbReference>
<accession>A0ABV8QEM8</accession>
<reference evidence="5" key="1">
    <citation type="journal article" date="2019" name="Int. J. Syst. Evol. Microbiol.">
        <title>The Global Catalogue of Microorganisms (GCM) 10K type strain sequencing project: providing services to taxonomists for standard genome sequencing and annotation.</title>
        <authorList>
            <consortium name="The Broad Institute Genomics Platform"/>
            <consortium name="The Broad Institute Genome Sequencing Center for Infectious Disease"/>
            <person name="Wu L."/>
            <person name="Ma J."/>
        </authorList>
    </citation>
    <scope>NUCLEOTIDE SEQUENCE [LARGE SCALE GENOMIC DNA]</scope>
    <source>
        <strain evidence="5">CECT 7297</strain>
    </source>
</reference>
<keyword evidence="5" id="KW-1185">Reference proteome</keyword>
<dbReference type="InterPro" id="IPR020904">
    <property type="entry name" value="Sc_DH/Rdtase_CS"/>
</dbReference>
<dbReference type="SUPFAM" id="SSF51735">
    <property type="entry name" value="NAD(P)-binding Rossmann-fold domains"/>
    <property type="match status" value="1"/>
</dbReference>
<dbReference type="InterPro" id="IPR002347">
    <property type="entry name" value="SDR_fam"/>
</dbReference>
<dbReference type="Pfam" id="PF00106">
    <property type="entry name" value="adh_short"/>
    <property type="match status" value="1"/>
</dbReference>
<evidence type="ECO:0000256" key="1">
    <source>
        <dbReference type="ARBA" id="ARBA00006484"/>
    </source>
</evidence>
<evidence type="ECO:0000313" key="5">
    <source>
        <dbReference type="Proteomes" id="UP001595798"/>
    </source>
</evidence>
<organism evidence="4 5">
    <name type="scientific">Marinobacter lacisalsi</name>
    <dbReference type="NCBI Taxonomy" id="475979"/>
    <lineage>
        <taxon>Bacteria</taxon>
        <taxon>Pseudomonadati</taxon>
        <taxon>Pseudomonadota</taxon>
        <taxon>Gammaproteobacteria</taxon>
        <taxon>Pseudomonadales</taxon>
        <taxon>Marinobacteraceae</taxon>
        <taxon>Marinobacter</taxon>
    </lineage>
</organism>
<name>A0ABV8QEM8_9GAMM</name>
<dbReference type="PROSITE" id="PS00061">
    <property type="entry name" value="ADH_SHORT"/>
    <property type="match status" value="1"/>
</dbReference>
<dbReference type="PRINTS" id="PR00080">
    <property type="entry name" value="SDRFAMILY"/>
</dbReference>
<comment type="caution">
    <text evidence="4">The sequence shown here is derived from an EMBL/GenBank/DDBJ whole genome shotgun (WGS) entry which is preliminary data.</text>
</comment>
<dbReference type="InterPro" id="IPR036291">
    <property type="entry name" value="NAD(P)-bd_dom_sf"/>
</dbReference>
<dbReference type="PANTHER" id="PTHR43639">
    <property type="entry name" value="OXIDOREDUCTASE, SHORT-CHAIN DEHYDROGENASE/REDUCTASE FAMILY (AFU_ORTHOLOGUE AFUA_5G02870)"/>
    <property type="match status" value="1"/>
</dbReference>
<evidence type="ECO:0000256" key="3">
    <source>
        <dbReference type="RuleBase" id="RU000363"/>
    </source>
</evidence>
<protein>
    <submittedName>
        <fullName evidence="4">SDR family NAD(P)-dependent oxidoreductase</fullName>
    </submittedName>
</protein>
<comment type="similarity">
    <text evidence="1 3">Belongs to the short-chain dehydrogenases/reductases (SDR) family.</text>
</comment>
<evidence type="ECO:0000313" key="4">
    <source>
        <dbReference type="EMBL" id="MFC4257980.1"/>
    </source>
</evidence>
<keyword evidence="2" id="KW-0560">Oxidoreductase</keyword>
<dbReference type="EMBL" id="JBHSDI010000001">
    <property type="protein sequence ID" value="MFC4257980.1"/>
    <property type="molecule type" value="Genomic_DNA"/>
</dbReference>
<dbReference type="PRINTS" id="PR00081">
    <property type="entry name" value="GDHRDH"/>
</dbReference>
<sequence>MTAPVAVVTGAGRRLGFCTCQALLDRGYRVFALYRTSTDEIGQLVERGAIALAMDLSDPASIEQGLAHIRSQTSTVQLLVNNASEFTADEPEHGALARQAARLFQINSTAPMMLMAGLSDCLRAGCSSLTEPTLVVNITDIFVEKPNPKFAAYCASKAALSNLTLSYARLLAPEVRVNAIMPGPIRFLPDHTEQDKASVLAETLLAREGGFDSVVQQIIALLDNQFMTGALIPVDGGRRLA</sequence>
<gene>
    <name evidence="4" type="ORF">ACFOZ5_02915</name>
</gene>
<proteinExistence type="inferred from homology"/>
<dbReference type="RefSeq" id="WP_379885315.1">
    <property type="nucleotide sequence ID" value="NZ_JBHSDI010000001.1"/>
</dbReference>
<dbReference type="Gene3D" id="3.40.50.720">
    <property type="entry name" value="NAD(P)-binding Rossmann-like Domain"/>
    <property type="match status" value="1"/>
</dbReference>
<evidence type="ECO:0000256" key="2">
    <source>
        <dbReference type="ARBA" id="ARBA00023002"/>
    </source>
</evidence>